<evidence type="ECO:0000313" key="6">
    <source>
        <dbReference type="Proteomes" id="UP000492821"/>
    </source>
</evidence>
<name>A0A7E4VA31_PANRE</name>
<feature type="compositionally biased region" description="Polar residues" evidence="4">
    <location>
        <begin position="120"/>
        <end position="130"/>
    </location>
</feature>
<keyword evidence="6" id="KW-1185">Reference proteome</keyword>
<protein>
    <recommendedName>
        <fullName evidence="5">LisH domain-containing protein</fullName>
    </recommendedName>
</protein>
<dbReference type="PANTHER" id="PTHR14881:SF4">
    <property type="entry name" value="LISH DOMAIN-CONTAINING PROTEIN ARMC9"/>
    <property type="match status" value="1"/>
</dbReference>
<comment type="subcellular location">
    <subcellularLocation>
        <location evidence="1">Cytoplasm</location>
        <location evidence="1">Cytoskeleton</location>
        <location evidence="1">Cilium basal body</location>
    </subcellularLocation>
</comment>
<evidence type="ECO:0000259" key="5">
    <source>
        <dbReference type="Pfam" id="PF21050"/>
    </source>
</evidence>
<evidence type="ECO:0000313" key="7">
    <source>
        <dbReference type="WBParaSite" id="Pan_g18367.t1"/>
    </source>
</evidence>
<keyword evidence="3" id="KW-0966">Cell projection</keyword>
<dbReference type="GO" id="GO:0005814">
    <property type="term" value="C:centriole"/>
    <property type="evidence" value="ECO:0007669"/>
    <property type="project" value="TreeGrafter"/>
</dbReference>
<evidence type="ECO:0000256" key="3">
    <source>
        <dbReference type="ARBA" id="ARBA00023273"/>
    </source>
</evidence>
<proteinExistence type="predicted"/>
<dbReference type="SUPFAM" id="SSF48371">
    <property type="entry name" value="ARM repeat"/>
    <property type="match status" value="1"/>
</dbReference>
<accession>A0A7E4VA31</accession>
<dbReference type="WBParaSite" id="Pan_g18367.t1">
    <property type="protein sequence ID" value="Pan_g18367.t1"/>
    <property type="gene ID" value="Pan_g18367"/>
</dbReference>
<dbReference type="InterPro" id="IPR016024">
    <property type="entry name" value="ARM-type_fold"/>
</dbReference>
<dbReference type="GO" id="GO:0097542">
    <property type="term" value="C:ciliary tip"/>
    <property type="evidence" value="ECO:0007669"/>
    <property type="project" value="TreeGrafter"/>
</dbReference>
<dbReference type="InterPro" id="IPR040369">
    <property type="entry name" value="ARMC9"/>
</dbReference>
<evidence type="ECO:0000256" key="2">
    <source>
        <dbReference type="ARBA" id="ARBA00022794"/>
    </source>
</evidence>
<sequence>MLSRVIHQGGSRRFSSDSDSGDDECQLVTWKQAYDDYKQNPSSGGKILYKDYQELQDDYYKIIDIASELIDCLEQSVQGKTVPPELFAEIANRLADSNSEAERRMQRSVMAVSKAYPATAPSTRSPQAAQRRNRSLTHRAPANDAQFLRRRAEPVKKAESTGSLIPADPKARPSPPNEATYTLPSKSTSNKSTPIDESKLFVSQLHFAKISNQLIKNPGTRSSALLLQALRLQLTKQGNVTDALPVLSMYIEKDVLMLKNRKCSVVASIVSQSEHSLETKEQFARLLNAIASFKAGRDYLLGLSQGREMLYQIALALRTKKLVNFAADHTLAALEKLSVRGSVQKELVLSGMIEWLLSYLEPSSSSFSLEYGAALLTNLSINSVAQSSIFRYRERLLNLMIRFVEHANVQLVSLALNALYVFFMFAKMRSAAKETKLEAVLSDRLARMDSPEVESQLAVVLKLRLECNLQSLEGVSGSAIYVQRKKDVACLTTRVKKAQAWLAPTVRLRRAGGVLVTPKAVDARNEGTRSDGCCAFAWCQLILSSDWMDTAAPGRQRLAPKRSEKKG</sequence>
<feature type="compositionally biased region" description="Basic and acidic residues" evidence="4">
    <location>
        <begin position="150"/>
        <end position="159"/>
    </location>
</feature>
<dbReference type="InterPro" id="IPR048959">
    <property type="entry name" value="ARMC9_ARM_dom"/>
</dbReference>
<organism evidence="6 7">
    <name type="scientific">Panagrellus redivivus</name>
    <name type="common">Microworm</name>
    <dbReference type="NCBI Taxonomy" id="6233"/>
    <lineage>
        <taxon>Eukaryota</taxon>
        <taxon>Metazoa</taxon>
        <taxon>Ecdysozoa</taxon>
        <taxon>Nematoda</taxon>
        <taxon>Chromadorea</taxon>
        <taxon>Rhabditida</taxon>
        <taxon>Tylenchina</taxon>
        <taxon>Panagrolaimomorpha</taxon>
        <taxon>Panagrolaimoidea</taxon>
        <taxon>Panagrolaimidae</taxon>
        <taxon>Panagrellus</taxon>
    </lineage>
</organism>
<dbReference type="GO" id="GO:0005813">
    <property type="term" value="C:centrosome"/>
    <property type="evidence" value="ECO:0007669"/>
    <property type="project" value="UniProtKB-SubCell"/>
</dbReference>
<reference evidence="6" key="1">
    <citation type="journal article" date="2013" name="Genetics">
        <title>The draft genome and transcriptome of Panagrellus redivivus are shaped by the harsh demands of a free-living lifestyle.</title>
        <authorList>
            <person name="Srinivasan J."/>
            <person name="Dillman A.R."/>
            <person name="Macchietto M.G."/>
            <person name="Heikkinen L."/>
            <person name="Lakso M."/>
            <person name="Fracchia K.M."/>
            <person name="Antoshechkin I."/>
            <person name="Mortazavi A."/>
            <person name="Wong G."/>
            <person name="Sternberg P.W."/>
        </authorList>
    </citation>
    <scope>NUCLEOTIDE SEQUENCE [LARGE SCALE GENOMIC DNA]</scope>
    <source>
        <strain evidence="6">MT8872</strain>
    </source>
</reference>
<evidence type="ECO:0000256" key="1">
    <source>
        <dbReference type="ARBA" id="ARBA00004120"/>
    </source>
</evidence>
<dbReference type="GO" id="GO:0060271">
    <property type="term" value="P:cilium assembly"/>
    <property type="evidence" value="ECO:0007669"/>
    <property type="project" value="InterPro"/>
</dbReference>
<keyword evidence="2" id="KW-0970">Cilium biogenesis/degradation</keyword>
<evidence type="ECO:0000256" key="4">
    <source>
        <dbReference type="SAM" id="MobiDB-lite"/>
    </source>
</evidence>
<dbReference type="Pfam" id="PF21050">
    <property type="entry name" value="ARMC9_ARM"/>
    <property type="match status" value="1"/>
</dbReference>
<dbReference type="AlphaFoldDB" id="A0A7E4VA31"/>
<reference evidence="7" key="2">
    <citation type="submission" date="2020-10" db="UniProtKB">
        <authorList>
            <consortium name="WormBaseParasite"/>
        </authorList>
    </citation>
    <scope>IDENTIFICATION</scope>
</reference>
<dbReference type="GO" id="GO:0036064">
    <property type="term" value="C:ciliary basal body"/>
    <property type="evidence" value="ECO:0007669"/>
    <property type="project" value="InterPro"/>
</dbReference>
<feature type="compositionally biased region" description="Polar residues" evidence="4">
    <location>
        <begin position="177"/>
        <end position="193"/>
    </location>
</feature>
<dbReference type="InterPro" id="IPR011989">
    <property type="entry name" value="ARM-like"/>
</dbReference>
<dbReference type="Proteomes" id="UP000492821">
    <property type="component" value="Unassembled WGS sequence"/>
</dbReference>
<dbReference type="Gene3D" id="1.25.10.10">
    <property type="entry name" value="Leucine-rich Repeat Variant"/>
    <property type="match status" value="1"/>
</dbReference>
<feature type="domain" description="LisH" evidence="5">
    <location>
        <begin position="348"/>
        <end position="462"/>
    </location>
</feature>
<feature type="region of interest" description="Disordered" evidence="4">
    <location>
        <begin position="113"/>
        <end position="194"/>
    </location>
</feature>
<feature type="region of interest" description="Disordered" evidence="4">
    <location>
        <begin position="1"/>
        <end position="22"/>
    </location>
</feature>
<dbReference type="PANTHER" id="PTHR14881">
    <property type="entry name" value="LISH DOMAIN-CONTAINING PROTEIN ARMC9"/>
    <property type="match status" value="1"/>
</dbReference>